<evidence type="ECO:0000256" key="3">
    <source>
        <dbReference type="ARBA" id="ARBA00022692"/>
    </source>
</evidence>
<dbReference type="PANTHER" id="PTHR33545">
    <property type="entry name" value="UPF0750 MEMBRANE PROTEIN YITT-RELATED"/>
    <property type="match status" value="1"/>
</dbReference>
<keyword evidence="4 6" id="KW-1133">Transmembrane helix</keyword>
<dbReference type="EMBL" id="VLKY01000038">
    <property type="protein sequence ID" value="TWI45537.1"/>
    <property type="molecule type" value="Genomic_DNA"/>
</dbReference>
<reference evidence="7 8" key="1">
    <citation type="journal article" date="2015" name="Stand. Genomic Sci.">
        <title>Genomic Encyclopedia of Bacterial and Archaeal Type Strains, Phase III: the genomes of soil and plant-associated and newly described type strains.</title>
        <authorList>
            <person name="Whitman W.B."/>
            <person name="Woyke T."/>
            <person name="Klenk H.P."/>
            <person name="Zhou Y."/>
            <person name="Lilburn T.G."/>
            <person name="Beck B.J."/>
            <person name="De Vos P."/>
            <person name="Vandamme P."/>
            <person name="Eisen J.A."/>
            <person name="Garrity G."/>
            <person name="Hugenholtz P."/>
            <person name="Kyrpides N.C."/>
        </authorList>
    </citation>
    <scope>NUCLEOTIDE SEQUENCE [LARGE SCALE GENOMIC DNA]</scope>
    <source>
        <strain evidence="7 8">CGMCC 1.6858</strain>
    </source>
</reference>
<dbReference type="Proteomes" id="UP000316905">
    <property type="component" value="Unassembled WGS sequence"/>
</dbReference>
<accession>A0A562PM80</accession>
<dbReference type="InterPro" id="IPR003740">
    <property type="entry name" value="YitT"/>
</dbReference>
<keyword evidence="8" id="KW-1185">Reference proteome</keyword>
<name>A0A562PM80_9PSED</name>
<comment type="caution">
    <text evidence="7">The sequence shown here is derived from an EMBL/GenBank/DDBJ whole genome shotgun (WGS) entry which is preliminary data.</text>
</comment>
<comment type="subcellular location">
    <subcellularLocation>
        <location evidence="1">Cell membrane</location>
        <topology evidence="1">Multi-pass membrane protein</topology>
    </subcellularLocation>
</comment>
<evidence type="ECO:0000256" key="1">
    <source>
        <dbReference type="ARBA" id="ARBA00004651"/>
    </source>
</evidence>
<evidence type="ECO:0000256" key="2">
    <source>
        <dbReference type="ARBA" id="ARBA00022475"/>
    </source>
</evidence>
<feature type="transmembrane region" description="Helical" evidence="6">
    <location>
        <begin position="109"/>
        <end position="129"/>
    </location>
</feature>
<proteinExistence type="predicted"/>
<feature type="transmembrane region" description="Helical" evidence="6">
    <location>
        <begin position="17"/>
        <end position="34"/>
    </location>
</feature>
<keyword evidence="5 6" id="KW-0472">Membrane</keyword>
<protein>
    <submittedName>
        <fullName evidence="7">Putative 5xTM membrane YitT family protein</fullName>
    </submittedName>
</protein>
<sequence>MSTAIITPHPHTRIEDGIALLVGTLLIAFGLLLVREGGVMTGGTAGIALYLHYAFDYAFGATFFVLNLPFYYLALRRMGWAFTLKTFTAIGLVSLFSDQEKAFVALQHIQPLYAAIIGNIILGVGFLILFRHRASLGGINILALFLQARFGWRAGWLQMGSDVVILLLSLTIVSLPLLAVSVLGAIVINLIIALNHRSGRYHA</sequence>
<feature type="transmembrane region" description="Helical" evidence="6">
    <location>
        <begin position="164"/>
        <end position="192"/>
    </location>
</feature>
<keyword evidence="3 6" id="KW-0812">Transmembrane</keyword>
<evidence type="ECO:0000313" key="7">
    <source>
        <dbReference type="EMBL" id="TWI45537.1"/>
    </source>
</evidence>
<dbReference type="InterPro" id="IPR051461">
    <property type="entry name" value="UPF0750_membrane"/>
</dbReference>
<dbReference type="GO" id="GO:0005886">
    <property type="term" value="C:plasma membrane"/>
    <property type="evidence" value="ECO:0007669"/>
    <property type="project" value="UniProtKB-SubCell"/>
</dbReference>
<gene>
    <name evidence="7" type="ORF">IQ22_04627</name>
</gene>
<dbReference type="RefSeq" id="WP_145146046.1">
    <property type="nucleotide sequence ID" value="NZ_VLKY01000038.1"/>
</dbReference>
<feature type="transmembrane region" description="Helical" evidence="6">
    <location>
        <begin position="136"/>
        <end position="152"/>
    </location>
</feature>
<organism evidence="7 8">
    <name type="scientific">Pseudomonas duriflava</name>
    <dbReference type="NCBI Taxonomy" id="459528"/>
    <lineage>
        <taxon>Bacteria</taxon>
        <taxon>Pseudomonadati</taxon>
        <taxon>Pseudomonadota</taxon>
        <taxon>Gammaproteobacteria</taxon>
        <taxon>Pseudomonadales</taxon>
        <taxon>Pseudomonadaceae</taxon>
        <taxon>Pseudomonas</taxon>
    </lineage>
</organism>
<dbReference type="PANTHER" id="PTHR33545:SF5">
    <property type="entry name" value="UPF0750 MEMBRANE PROTEIN YITT"/>
    <property type="match status" value="1"/>
</dbReference>
<dbReference type="OrthoDB" id="3296441at2"/>
<evidence type="ECO:0000313" key="8">
    <source>
        <dbReference type="Proteomes" id="UP000316905"/>
    </source>
</evidence>
<dbReference type="Pfam" id="PF02588">
    <property type="entry name" value="YitT_membrane"/>
    <property type="match status" value="1"/>
</dbReference>
<feature type="transmembrane region" description="Helical" evidence="6">
    <location>
        <begin position="54"/>
        <end position="73"/>
    </location>
</feature>
<dbReference type="AlphaFoldDB" id="A0A562PM80"/>
<keyword evidence="2" id="KW-1003">Cell membrane</keyword>
<evidence type="ECO:0000256" key="5">
    <source>
        <dbReference type="ARBA" id="ARBA00023136"/>
    </source>
</evidence>
<evidence type="ECO:0000256" key="6">
    <source>
        <dbReference type="SAM" id="Phobius"/>
    </source>
</evidence>
<evidence type="ECO:0000256" key="4">
    <source>
        <dbReference type="ARBA" id="ARBA00022989"/>
    </source>
</evidence>
<feature type="transmembrane region" description="Helical" evidence="6">
    <location>
        <begin position="80"/>
        <end position="97"/>
    </location>
</feature>